<dbReference type="GeneID" id="24097546"/>
<name>J4GPR2_9APHY</name>
<feature type="domain" description="Plastocyanin-like" evidence="15">
    <location>
        <begin position="135"/>
        <end position="166"/>
    </location>
</feature>
<keyword evidence="17" id="KW-1185">Reference proteome</keyword>
<dbReference type="PANTHER" id="PTHR11709:SF511">
    <property type="entry name" value="LACCASE"/>
    <property type="match status" value="1"/>
</dbReference>
<dbReference type="RefSeq" id="XP_012181918.1">
    <property type="nucleotide sequence ID" value="XM_012326528.1"/>
</dbReference>
<feature type="signal peptide" evidence="12">
    <location>
        <begin position="1"/>
        <end position="19"/>
    </location>
</feature>
<evidence type="ECO:0000256" key="12">
    <source>
        <dbReference type="SAM" id="SignalP"/>
    </source>
</evidence>
<comment type="catalytic activity">
    <reaction evidence="1">
        <text>4 hydroquinone + O2 = 4 benzosemiquinone + 2 H2O</text>
        <dbReference type="Rhea" id="RHEA:11276"/>
        <dbReference type="ChEBI" id="CHEBI:15377"/>
        <dbReference type="ChEBI" id="CHEBI:15379"/>
        <dbReference type="ChEBI" id="CHEBI:17594"/>
        <dbReference type="ChEBI" id="CHEBI:17977"/>
        <dbReference type="EC" id="1.10.3.2"/>
    </reaction>
</comment>
<accession>J4GPR2</accession>
<dbReference type="InterPro" id="IPR033138">
    <property type="entry name" value="Cu_oxidase_CS"/>
</dbReference>
<evidence type="ECO:0000256" key="8">
    <source>
        <dbReference type="ARBA" id="ARBA00023002"/>
    </source>
</evidence>
<dbReference type="Pfam" id="PF00394">
    <property type="entry name" value="Cu-oxidase"/>
    <property type="match status" value="1"/>
</dbReference>
<dbReference type="InterPro" id="IPR011706">
    <property type="entry name" value="Cu-oxidase_C"/>
</dbReference>
<evidence type="ECO:0000256" key="2">
    <source>
        <dbReference type="ARBA" id="ARBA00001935"/>
    </source>
</evidence>
<dbReference type="CDD" id="cd13903">
    <property type="entry name" value="CuRO_3_Tv-LCC_like"/>
    <property type="match status" value="1"/>
</dbReference>
<dbReference type="Gene3D" id="2.60.40.420">
    <property type="entry name" value="Cupredoxins - blue copper proteins"/>
    <property type="match status" value="3"/>
</dbReference>
<evidence type="ECO:0000256" key="11">
    <source>
        <dbReference type="ARBA" id="ARBA00023180"/>
    </source>
</evidence>
<dbReference type="InterPro" id="IPR045087">
    <property type="entry name" value="Cu-oxidase_fam"/>
</dbReference>
<organism evidence="16 17">
    <name type="scientific">Fibroporia radiculosa</name>
    <dbReference type="NCBI Taxonomy" id="599839"/>
    <lineage>
        <taxon>Eukaryota</taxon>
        <taxon>Fungi</taxon>
        <taxon>Dikarya</taxon>
        <taxon>Basidiomycota</taxon>
        <taxon>Agaricomycotina</taxon>
        <taxon>Agaricomycetes</taxon>
        <taxon>Polyporales</taxon>
        <taxon>Fibroporiaceae</taxon>
        <taxon>Fibroporia</taxon>
    </lineage>
</organism>
<keyword evidence="12" id="KW-0732">Signal</keyword>
<dbReference type="FunFam" id="2.60.40.420:FF:000045">
    <property type="entry name" value="Laccase 2"/>
    <property type="match status" value="1"/>
</dbReference>
<dbReference type="STRING" id="599839.J4GPR2"/>
<feature type="chain" id="PRO_5003779062" description="laccase" evidence="12">
    <location>
        <begin position="20"/>
        <end position="538"/>
    </location>
</feature>
<comment type="subcellular location">
    <subcellularLocation>
        <location evidence="3">Secreted</location>
    </subcellularLocation>
</comment>
<evidence type="ECO:0000256" key="4">
    <source>
        <dbReference type="ARBA" id="ARBA00010609"/>
    </source>
</evidence>
<evidence type="ECO:0000256" key="7">
    <source>
        <dbReference type="ARBA" id="ARBA00022723"/>
    </source>
</evidence>
<feature type="domain" description="Plastocyanin-like" evidence="14">
    <location>
        <begin position="385"/>
        <end position="511"/>
    </location>
</feature>
<evidence type="ECO:0000259" key="14">
    <source>
        <dbReference type="Pfam" id="PF07731"/>
    </source>
</evidence>
<evidence type="ECO:0000259" key="15">
    <source>
        <dbReference type="Pfam" id="PF07732"/>
    </source>
</evidence>
<comment type="cofactor">
    <cofactor evidence="2">
        <name>Cu cation</name>
        <dbReference type="ChEBI" id="CHEBI:23378"/>
    </cofactor>
</comment>
<keyword evidence="7" id="KW-0479">Metal-binding</keyword>
<keyword evidence="6" id="KW-0964">Secreted</keyword>
<dbReference type="InParanoid" id="J4GPR2"/>
<dbReference type="InterPro" id="IPR008972">
    <property type="entry name" value="Cupredoxin"/>
</dbReference>
<feature type="domain" description="Plastocyanin-like" evidence="13">
    <location>
        <begin position="180"/>
        <end position="321"/>
    </location>
</feature>
<dbReference type="Proteomes" id="UP000006352">
    <property type="component" value="Unassembled WGS sequence"/>
</dbReference>
<dbReference type="Pfam" id="PF07732">
    <property type="entry name" value="Cu-oxidase_3"/>
    <property type="match status" value="2"/>
</dbReference>
<dbReference type="GO" id="GO:0005507">
    <property type="term" value="F:copper ion binding"/>
    <property type="evidence" value="ECO:0007669"/>
    <property type="project" value="InterPro"/>
</dbReference>
<dbReference type="InterPro" id="IPR011707">
    <property type="entry name" value="Cu-oxidase-like_N"/>
</dbReference>
<evidence type="ECO:0000259" key="13">
    <source>
        <dbReference type="Pfam" id="PF00394"/>
    </source>
</evidence>
<keyword evidence="11" id="KW-0325">Glycoprotein</keyword>
<keyword evidence="10" id="KW-1015">Disulfide bond</keyword>
<sequence>MKLLPILSAIALSIRQAQASIGPVTNLHIVNANIAPDGFNRSAVLADGTFPGPTIAGYKGDNFRINVQNSLTDHTMNKTTSIHWHGLFQHGTNWADGPAMVTQCPIISGDSFLYDFNVPDQAGKCLKFCIWSIIKINPNAGTFWYHSHEGLQYCDGLRGPFIVYDPFDPHADLYDVDNGNTIITLSDWYHVPAVQVPIPANPDSVLINGLGRMAGDTTSPLSVITVTQGLRYRFRLISMSCDPFFNFTIDGHDNFTIIEADGENTVPLSGIDSIQIFASQRYSFILEANQPIGNYWIRAAQETLGTPVPQSGMAILRYEGAPDAYPETDATPSQFPLFEPDLHALTDPTPPGLPTLDGVDVDLNLDVTFNTTDGRFFVNGHTFISPPIPVLLQILSGHYTAQDLLPEGSVYTLPRNKSVQLTIPGGVVGVRHPVHLHGHSFSVVKSAGTGLSGSGYNFVNPVRRDAVNIGLAGDNVTIRFDTNNPGPWFFHCHIDFHLYAGFAIVFAEDPQDTPFVDTPPLAWQELCPKYDALPPWDT</sequence>
<dbReference type="HOGENOM" id="CLU_006504_2_1_1"/>
<feature type="domain" description="Plastocyanin-like" evidence="15">
    <location>
        <begin position="31"/>
        <end position="125"/>
    </location>
</feature>
<proteinExistence type="inferred from homology"/>
<dbReference type="SUPFAM" id="SSF49503">
    <property type="entry name" value="Cupredoxins"/>
    <property type="match status" value="3"/>
</dbReference>
<evidence type="ECO:0000256" key="10">
    <source>
        <dbReference type="ARBA" id="ARBA00023157"/>
    </source>
</evidence>
<dbReference type="InterPro" id="IPR001117">
    <property type="entry name" value="Cu-oxidase_2nd"/>
</dbReference>
<gene>
    <name evidence="16" type="ORF">FIBRA_04739</name>
</gene>
<evidence type="ECO:0000256" key="9">
    <source>
        <dbReference type="ARBA" id="ARBA00023008"/>
    </source>
</evidence>
<evidence type="ECO:0000256" key="1">
    <source>
        <dbReference type="ARBA" id="ARBA00000349"/>
    </source>
</evidence>
<dbReference type="PROSITE" id="PS00079">
    <property type="entry name" value="MULTICOPPER_OXIDASE1"/>
    <property type="match status" value="1"/>
</dbReference>
<comment type="similarity">
    <text evidence="4">Belongs to the multicopper oxidase family.</text>
</comment>
<dbReference type="EMBL" id="HE797087">
    <property type="protein sequence ID" value="CCM02635.1"/>
    <property type="molecule type" value="Genomic_DNA"/>
</dbReference>
<protein>
    <recommendedName>
        <fullName evidence="5">laccase</fullName>
        <ecNumber evidence="5">1.10.3.2</ecNumber>
    </recommendedName>
</protein>
<evidence type="ECO:0000256" key="3">
    <source>
        <dbReference type="ARBA" id="ARBA00004613"/>
    </source>
</evidence>
<evidence type="ECO:0000313" key="17">
    <source>
        <dbReference type="Proteomes" id="UP000006352"/>
    </source>
</evidence>
<dbReference type="OrthoDB" id="2121828at2759"/>
<dbReference type="SMR" id="J4GPR2"/>
<evidence type="ECO:0000256" key="6">
    <source>
        <dbReference type="ARBA" id="ARBA00022525"/>
    </source>
</evidence>
<dbReference type="EC" id="1.10.3.2" evidence="5"/>
<reference evidence="16 17" key="1">
    <citation type="journal article" date="2012" name="Appl. Environ. Microbiol.">
        <title>Short-read sequencing for genomic analysis of the brown rot fungus Fibroporia radiculosa.</title>
        <authorList>
            <person name="Tang J.D."/>
            <person name="Perkins A.D."/>
            <person name="Sonstegard T.S."/>
            <person name="Schroeder S.G."/>
            <person name="Burgess S.C."/>
            <person name="Diehl S.V."/>
        </authorList>
    </citation>
    <scope>NUCLEOTIDE SEQUENCE [LARGE SCALE GENOMIC DNA]</scope>
    <source>
        <strain evidence="16 17">TFFH 294</strain>
    </source>
</reference>
<dbReference type="GO" id="GO:0052716">
    <property type="term" value="F:hydroquinone:oxygen oxidoreductase activity"/>
    <property type="evidence" value="ECO:0007669"/>
    <property type="project" value="UniProtKB-EC"/>
</dbReference>
<dbReference type="PANTHER" id="PTHR11709">
    <property type="entry name" value="MULTI-COPPER OXIDASE"/>
    <property type="match status" value="1"/>
</dbReference>
<evidence type="ECO:0000313" key="16">
    <source>
        <dbReference type="EMBL" id="CCM02635.1"/>
    </source>
</evidence>
<dbReference type="Pfam" id="PF07731">
    <property type="entry name" value="Cu-oxidase_2"/>
    <property type="match status" value="1"/>
</dbReference>
<keyword evidence="9" id="KW-0186">Copper</keyword>
<dbReference type="GO" id="GO:0005576">
    <property type="term" value="C:extracellular region"/>
    <property type="evidence" value="ECO:0007669"/>
    <property type="project" value="UniProtKB-SubCell"/>
</dbReference>
<keyword evidence="8" id="KW-0560">Oxidoreductase</keyword>
<dbReference type="AlphaFoldDB" id="J4GPR2"/>
<evidence type="ECO:0000256" key="5">
    <source>
        <dbReference type="ARBA" id="ARBA00012297"/>
    </source>
</evidence>